<evidence type="ECO:0000313" key="2">
    <source>
        <dbReference type="Proteomes" id="UP000814140"/>
    </source>
</evidence>
<dbReference type="Proteomes" id="UP000814140">
    <property type="component" value="Unassembled WGS sequence"/>
</dbReference>
<organism evidence="1 2">
    <name type="scientific">Artomyces pyxidatus</name>
    <dbReference type="NCBI Taxonomy" id="48021"/>
    <lineage>
        <taxon>Eukaryota</taxon>
        <taxon>Fungi</taxon>
        <taxon>Dikarya</taxon>
        <taxon>Basidiomycota</taxon>
        <taxon>Agaricomycotina</taxon>
        <taxon>Agaricomycetes</taxon>
        <taxon>Russulales</taxon>
        <taxon>Auriscalpiaceae</taxon>
        <taxon>Artomyces</taxon>
    </lineage>
</organism>
<reference evidence="1" key="2">
    <citation type="journal article" date="2022" name="New Phytol.">
        <title>Evolutionary transition to the ectomycorrhizal habit in the genomes of a hyperdiverse lineage of mushroom-forming fungi.</title>
        <authorList>
            <person name="Looney B."/>
            <person name="Miyauchi S."/>
            <person name="Morin E."/>
            <person name="Drula E."/>
            <person name="Courty P.E."/>
            <person name="Kohler A."/>
            <person name="Kuo A."/>
            <person name="LaButti K."/>
            <person name="Pangilinan J."/>
            <person name="Lipzen A."/>
            <person name="Riley R."/>
            <person name="Andreopoulos W."/>
            <person name="He G."/>
            <person name="Johnson J."/>
            <person name="Nolan M."/>
            <person name="Tritt A."/>
            <person name="Barry K.W."/>
            <person name="Grigoriev I.V."/>
            <person name="Nagy L.G."/>
            <person name="Hibbett D."/>
            <person name="Henrissat B."/>
            <person name="Matheny P.B."/>
            <person name="Labbe J."/>
            <person name="Martin F.M."/>
        </authorList>
    </citation>
    <scope>NUCLEOTIDE SEQUENCE</scope>
    <source>
        <strain evidence="1">HHB10654</strain>
    </source>
</reference>
<keyword evidence="2" id="KW-1185">Reference proteome</keyword>
<accession>A0ACB8SYP9</accession>
<evidence type="ECO:0000313" key="1">
    <source>
        <dbReference type="EMBL" id="KAI0061633.1"/>
    </source>
</evidence>
<reference evidence="1" key="1">
    <citation type="submission" date="2021-03" db="EMBL/GenBank/DDBJ databases">
        <authorList>
            <consortium name="DOE Joint Genome Institute"/>
            <person name="Ahrendt S."/>
            <person name="Looney B.P."/>
            <person name="Miyauchi S."/>
            <person name="Morin E."/>
            <person name="Drula E."/>
            <person name="Courty P.E."/>
            <person name="Chicoki N."/>
            <person name="Fauchery L."/>
            <person name="Kohler A."/>
            <person name="Kuo A."/>
            <person name="Labutti K."/>
            <person name="Pangilinan J."/>
            <person name="Lipzen A."/>
            <person name="Riley R."/>
            <person name="Andreopoulos W."/>
            <person name="He G."/>
            <person name="Johnson J."/>
            <person name="Barry K.W."/>
            <person name="Grigoriev I.V."/>
            <person name="Nagy L."/>
            <person name="Hibbett D."/>
            <person name="Henrissat B."/>
            <person name="Matheny P.B."/>
            <person name="Labbe J."/>
            <person name="Martin F."/>
        </authorList>
    </citation>
    <scope>NUCLEOTIDE SEQUENCE</scope>
    <source>
        <strain evidence="1">HHB10654</strain>
    </source>
</reference>
<dbReference type="EMBL" id="MU277211">
    <property type="protein sequence ID" value="KAI0061633.1"/>
    <property type="molecule type" value="Genomic_DNA"/>
</dbReference>
<comment type="caution">
    <text evidence="1">The sequence shown here is derived from an EMBL/GenBank/DDBJ whole genome shotgun (WGS) entry which is preliminary data.</text>
</comment>
<protein>
    <submittedName>
        <fullName evidence="1">Uncharacterized protein</fullName>
    </submittedName>
</protein>
<proteinExistence type="predicted"/>
<gene>
    <name evidence="1" type="ORF">BV25DRAFT_1805342</name>
</gene>
<name>A0ACB8SYP9_9AGAM</name>
<sequence length="340" mass="36876">MSLHEPGSKSAPVQITEDEAAVYDRQIRLWGLEAQQKMRNATILVVNLRGVATETIKNIVLAGVGKLVLVDGEEVSEEDLGAGFFFRDEDVGKKRVDAARARIQGLNPLVNVEIISTASVLERDKLDGLVQGVDLVCVTDSERDFLIRVNEACRRFTVPLYLGGTYGLLGYIFCDLLNHEYITPDRSGNQDSGKNVKASTSYCPLHVALGHRWTGLTRRQTKELNPAIPFTILALWEYQNVHRGNLPDSPAHADELEAIANNLIAAADVNKQVLAAIPRSLVDTMATTAVHEFAPVCAVVGGMLAQDILKALGAREAPLANFFAFDGNTGGGTVVRLGMS</sequence>